<feature type="chain" id="PRO_5041985353" description="MRH domain-containing protein" evidence="9">
    <location>
        <begin position="18"/>
        <end position="258"/>
    </location>
</feature>
<evidence type="ECO:0000256" key="8">
    <source>
        <dbReference type="SAM" id="Phobius"/>
    </source>
</evidence>
<dbReference type="Gene3D" id="2.70.130.10">
    <property type="entry name" value="Mannose-6-phosphate receptor binding domain"/>
    <property type="match status" value="1"/>
</dbReference>
<dbReference type="GO" id="GO:0000139">
    <property type="term" value="C:Golgi membrane"/>
    <property type="evidence" value="ECO:0007669"/>
    <property type="project" value="UniProtKB-SubCell"/>
</dbReference>
<evidence type="ECO:0000313" key="12">
    <source>
        <dbReference type="Proteomes" id="UP001283361"/>
    </source>
</evidence>
<dbReference type="PANTHER" id="PTHR15071:SF0">
    <property type="entry name" value="MANNOSE 6-PHOSPHATE RECEPTOR-LIKE PROTEIN 1"/>
    <property type="match status" value="1"/>
</dbReference>
<proteinExistence type="predicted"/>
<reference evidence="11" key="1">
    <citation type="journal article" date="2023" name="G3 (Bethesda)">
        <title>A reference genome for the long-term kleptoplast-retaining sea slug Elysia crispata morphotype clarki.</title>
        <authorList>
            <person name="Eastman K.E."/>
            <person name="Pendleton A.L."/>
            <person name="Shaikh M.A."/>
            <person name="Suttiyut T."/>
            <person name="Ogas R."/>
            <person name="Tomko P."/>
            <person name="Gavelis G."/>
            <person name="Widhalm J.R."/>
            <person name="Wisecaver J.H."/>
        </authorList>
    </citation>
    <scope>NUCLEOTIDE SEQUENCE</scope>
    <source>
        <strain evidence="11">ECLA1</strain>
    </source>
</reference>
<evidence type="ECO:0000313" key="11">
    <source>
        <dbReference type="EMBL" id="KAK3741413.1"/>
    </source>
</evidence>
<evidence type="ECO:0000256" key="3">
    <source>
        <dbReference type="ARBA" id="ARBA00022692"/>
    </source>
</evidence>
<evidence type="ECO:0000256" key="7">
    <source>
        <dbReference type="ARBA" id="ARBA00023157"/>
    </source>
</evidence>
<keyword evidence="12" id="KW-1185">Reference proteome</keyword>
<evidence type="ECO:0000259" key="10">
    <source>
        <dbReference type="PROSITE" id="PS51914"/>
    </source>
</evidence>
<dbReference type="GO" id="GO:0010008">
    <property type="term" value="C:endosome membrane"/>
    <property type="evidence" value="ECO:0007669"/>
    <property type="project" value="UniProtKB-SubCell"/>
</dbReference>
<dbReference type="FunFam" id="2.70.130.10:FF:000029">
    <property type="entry name" value="uncharacterized protein LOC100184158"/>
    <property type="match status" value="1"/>
</dbReference>
<evidence type="ECO:0000256" key="4">
    <source>
        <dbReference type="ARBA" id="ARBA00022729"/>
    </source>
</evidence>
<dbReference type="AlphaFoldDB" id="A0AAE0YCY8"/>
<evidence type="ECO:0000256" key="5">
    <source>
        <dbReference type="ARBA" id="ARBA00022989"/>
    </source>
</evidence>
<keyword evidence="7" id="KW-1015">Disulfide bond</keyword>
<dbReference type="EMBL" id="JAWDGP010006428">
    <property type="protein sequence ID" value="KAK3741413.1"/>
    <property type="molecule type" value="Genomic_DNA"/>
</dbReference>
<keyword evidence="5 8" id="KW-1133">Transmembrane helix</keyword>
<evidence type="ECO:0000256" key="2">
    <source>
        <dbReference type="ARBA" id="ARBA00022448"/>
    </source>
</evidence>
<evidence type="ECO:0000256" key="1">
    <source>
        <dbReference type="ARBA" id="ARBA00004308"/>
    </source>
</evidence>
<keyword evidence="2" id="KW-0813">Transport</keyword>
<keyword evidence="3 8" id="KW-0812">Transmembrane</keyword>
<name>A0AAE0YCY8_9GAST</name>
<keyword evidence="4 9" id="KW-0732">Signal</keyword>
<sequence>MAAFVALLWSDWPGCYAQNCVGEGPCRCVMSDGTGTVDISSLGNQDGTARFPEEFSYDGSAYSFNPCFPISKGGSCKKSAVCQKQSEESYTDMGQQDSAVWAFTGYYSQITYTATSGRQTEVLLICDPAYVNPQLTVIGELEPNKLSLNLWTNCACPNTCERVDPITRGSSALTAGSVLLIIFFAHCLFTLWSGSFTTIKRTKRQGKSSCLTTRSGRHCLDWSRKGLALLRISYAERKQVMKKFESNHSECKSSCWCC</sequence>
<dbReference type="InterPro" id="IPR044865">
    <property type="entry name" value="MRH_dom"/>
</dbReference>
<dbReference type="PANTHER" id="PTHR15071">
    <property type="entry name" value="MANNOSE-6-PHOSPHATE RECEPTOR FAMILY MEMBER"/>
    <property type="match status" value="1"/>
</dbReference>
<keyword evidence="6 8" id="KW-0472">Membrane</keyword>
<dbReference type="InterPro" id="IPR009011">
    <property type="entry name" value="Man6P_isomerase_rcpt-bd_dom_sf"/>
</dbReference>
<feature type="transmembrane region" description="Helical" evidence="8">
    <location>
        <begin position="172"/>
        <end position="194"/>
    </location>
</feature>
<organism evidence="11 12">
    <name type="scientific">Elysia crispata</name>
    <name type="common">lettuce slug</name>
    <dbReference type="NCBI Taxonomy" id="231223"/>
    <lineage>
        <taxon>Eukaryota</taxon>
        <taxon>Metazoa</taxon>
        <taxon>Spiralia</taxon>
        <taxon>Lophotrochozoa</taxon>
        <taxon>Mollusca</taxon>
        <taxon>Gastropoda</taxon>
        <taxon>Heterobranchia</taxon>
        <taxon>Euthyneura</taxon>
        <taxon>Panpulmonata</taxon>
        <taxon>Sacoglossa</taxon>
        <taxon>Placobranchoidea</taxon>
        <taxon>Plakobranchidae</taxon>
        <taxon>Elysia</taxon>
    </lineage>
</organism>
<dbReference type="Proteomes" id="UP001283361">
    <property type="component" value="Unassembled WGS sequence"/>
</dbReference>
<evidence type="ECO:0000256" key="9">
    <source>
        <dbReference type="SAM" id="SignalP"/>
    </source>
</evidence>
<comment type="subcellular location">
    <subcellularLocation>
        <location evidence="1">Endomembrane system</location>
    </subcellularLocation>
</comment>
<gene>
    <name evidence="11" type="ORF">RRG08_011189</name>
</gene>
<protein>
    <recommendedName>
        <fullName evidence="10">MRH domain-containing protein</fullName>
    </recommendedName>
</protein>
<feature type="signal peptide" evidence="9">
    <location>
        <begin position="1"/>
        <end position="17"/>
    </location>
</feature>
<dbReference type="SUPFAM" id="SSF50911">
    <property type="entry name" value="Mannose 6-phosphate receptor domain"/>
    <property type="match status" value="1"/>
</dbReference>
<accession>A0AAE0YCY8</accession>
<evidence type="ECO:0000256" key="6">
    <source>
        <dbReference type="ARBA" id="ARBA00023136"/>
    </source>
</evidence>
<comment type="caution">
    <text evidence="11">The sequence shown here is derived from an EMBL/GenBank/DDBJ whole genome shotgun (WGS) entry which is preliminary data.</text>
</comment>
<feature type="domain" description="MRH" evidence="10">
    <location>
        <begin position="53"/>
        <end position="158"/>
    </location>
</feature>
<dbReference type="GO" id="GO:0005802">
    <property type="term" value="C:trans-Golgi network"/>
    <property type="evidence" value="ECO:0007669"/>
    <property type="project" value="TreeGrafter"/>
</dbReference>
<dbReference type="PROSITE" id="PS51914">
    <property type="entry name" value="MRH"/>
    <property type="match status" value="1"/>
</dbReference>